<organism evidence="1 2">
    <name type="scientific">Psychrobacter nivimaris</name>
    <dbReference type="NCBI Taxonomy" id="281738"/>
    <lineage>
        <taxon>Bacteria</taxon>
        <taxon>Pseudomonadati</taxon>
        <taxon>Pseudomonadota</taxon>
        <taxon>Gammaproteobacteria</taxon>
        <taxon>Moraxellales</taxon>
        <taxon>Moraxellaceae</taxon>
        <taxon>Psychrobacter</taxon>
    </lineage>
</organism>
<name>A0A6N7C439_9GAMM</name>
<dbReference type="Proteomes" id="UP000471465">
    <property type="component" value="Unassembled WGS sequence"/>
</dbReference>
<sequence>MSLNFVFDSALDDTAKRLCYEYWSYASPSDYIAHLELLCYDHNTEINALFTALAECQVYLDDVHCEYCGRPYQLDVPADVPYARRLNSWFCEGCISFSGGQLVLGK</sequence>
<dbReference type="RefSeq" id="WP_160020794.1">
    <property type="nucleotide sequence ID" value="NZ_VZIZ01000001.1"/>
</dbReference>
<proteinExistence type="predicted"/>
<dbReference type="AlphaFoldDB" id="A0A6N7C439"/>
<dbReference type="EMBL" id="VZIZ01000001">
    <property type="protein sequence ID" value="KAF0570162.1"/>
    <property type="molecule type" value="Genomic_DNA"/>
</dbReference>
<keyword evidence="2" id="KW-1185">Reference proteome</keyword>
<accession>A0A6N7C439</accession>
<gene>
    <name evidence="1" type="ORF">FQV37_5</name>
</gene>
<evidence type="ECO:0000313" key="2">
    <source>
        <dbReference type="Proteomes" id="UP000471465"/>
    </source>
</evidence>
<evidence type="ECO:0000313" key="1">
    <source>
        <dbReference type="EMBL" id="KAF0570162.1"/>
    </source>
</evidence>
<reference evidence="1 2" key="1">
    <citation type="submission" date="2019-09" db="EMBL/GenBank/DDBJ databases">
        <title>Draft genome sequence of Psychrobacter nivimaris LAMA 639, in search for biotechnological relevant genes.</title>
        <authorList>
            <person name="Lima A.O.S."/>
            <person name="Staloch B.E.K."/>
            <person name="Freitas R.C."/>
            <person name="Niero H."/>
            <person name="Silva M.A.C."/>
        </authorList>
    </citation>
    <scope>NUCLEOTIDE SEQUENCE [LARGE SCALE GENOMIC DNA]</scope>
    <source>
        <strain evidence="1 2">LAMA 639</strain>
    </source>
</reference>
<comment type="caution">
    <text evidence="1">The sequence shown here is derived from an EMBL/GenBank/DDBJ whole genome shotgun (WGS) entry which is preliminary data.</text>
</comment>
<protein>
    <submittedName>
        <fullName evidence="1">Uncharacterized protein</fullName>
    </submittedName>
</protein>